<protein>
    <submittedName>
        <fullName evidence="2">Uncharacterized protein</fullName>
    </submittedName>
</protein>
<dbReference type="InterPro" id="IPR011990">
    <property type="entry name" value="TPR-like_helical_dom_sf"/>
</dbReference>
<evidence type="ECO:0000313" key="2">
    <source>
        <dbReference type="EMBL" id="KIP62037.1"/>
    </source>
</evidence>
<dbReference type="SUPFAM" id="SSF81901">
    <property type="entry name" value="HCP-like"/>
    <property type="match status" value="1"/>
</dbReference>
<keyword evidence="1" id="KW-0175">Coiled coil</keyword>
<keyword evidence="3" id="KW-1185">Reference proteome</keyword>
<feature type="coiled-coil region" evidence="1">
    <location>
        <begin position="325"/>
        <end position="399"/>
    </location>
</feature>
<name>A0A0D0HC97_9BACT</name>
<proteinExistence type="predicted"/>
<dbReference type="Gene3D" id="1.25.40.10">
    <property type="entry name" value="Tetratricopeptide repeat domain"/>
    <property type="match status" value="1"/>
</dbReference>
<evidence type="ECO:0000256" key="1">
    <source>
        <dbReference type="SAM" id="Coils"/>
    </source>
</evidence>
<dbReference type="OrthoDB" id="1315649at2"/>
<reference evidence="2 3" key="1">
    <citation type="submission" date="2015-01" db="EMBL/GenBank/DDBJ databases">
        <title>Comparative genomics of non-oral Prevotella species.</title>
        <authorList>
            <person name="Accetto T."/>
            <person name="Nograsek B."/>
            <person name="Avgustin G."/>
        </authorList>
    </citation>
    <scope>NUCLEOTIDE SEQUENCE [LARGE SCALE GENOMIC DNA]</scope>
    <source>
        <strain evidence="2 3">P5-119</strain>
    </source>
</reference>
<evidence type="ECO:0000313" key="3">
    <source>
        <dbReference type="Proteomes" id="UP000032046"/>
    </source>
</evidence>
<gene>
    <name evidence="2" type="ORF">ST44_07935</name>
</gene>
<dbReference type="AlphaFoldDB" id="A0A0D0HC97"/>
<organism evidence="2 3">
    <name type="scientific">Prevotella pectinovora</name>
    <dbReference type="NCBI Taxonomy" id="1602169"/>
    <lineage>
        <taxon>Bacteria</taxon>
        <taxon>Pseudomonadati</taxon>
        <taxon>Bacteroidota</taxon>
        <taxon>Bacteroidia</taxon>
        <taxon>Bacteroidales</taxon>
        <taxon>Prevotellaceae</taxon>
        <taxon>Prevotella</taxon>
    </lineage>
</organism>
<dbReference type="EMBL" id="JXQK01000059">
    <property type="protein sequence ID" value="KIP62037.1"/>
    <property type="molecule type" value="Genomic_DNA"/>
</dbReference>
<accession>A0A0D0HC97</accession>
<dbReference type="Proteomes" id="UP000032046">
    <property type="component" value="Unassembled WGS sequence"/>
</dbReference>
<dbReference type="RefSeq" id="WP_042519425.1">
    <property type="nucleotide sequence ID" value="NZ_JXQI01000018.1"/>
</dbReference>
<sequence>MKICPKCNKEWPDEFMACPLDGTALITKPQQPAGFSLNLGDANAISGGVNMSDNHSVSNNTVNTTTSNVDSHNVITNNITQVEREKTAEELKHEKELAFREECLKVYSNGIMTSEGKRKLDDLRYRLGLDENTANKILSEVTKRSERKSSSLSPVHQITYYNIKTAIIANRLDLVDRLMAQLKAMVQRYSAEEIQFTYYMLQAVLHPKECTEEYESHYEDKYWQTFWSSIAYRRLGNIEKSELLVADVGDKWTDTIPQENVFVLATVNALIDKDMDTAKSLFDNIGGEHSPYLSNLATCLYTLIYGDMLSPEELKQMKKDSVFYTKNLFAEINEYHSEKKRLEAEAEAKRVAKEKKLQEETERLAKEKKKQEEAEALRVAEEKNRKAEAERIAEESTKKASAVTKFDTQLMLPYIDEFGYLRKLDASGLAELKSVLLTVPKNNYQAKFLLGQLYIQENTSASNLRLAYDAIKSASEHGIYEAGAFMAYFYLYGKVVPQDLDEAERRIKIDDDFKKNPIFVQMMVDLYVQKGNAMLADVWKSKLKKFK</sequence>
<comment type="caution">
    <text evidence="2">The sequence shown here is derived from an EMBL/GenBank/DDBJ whole genome shotgun (WGS) entry which is preliminary data.</text>
</comment>